<sequence length="137" mass="14884">MMEGKRTRKLAPKLAHQESKQWLDLVVKSLDDDKAEDVIVIDLAGKSSFADYMVIASGRSTRQVSAIADHLMERLKAAGIGSVAAEGMTQGDWVLIDGGDVVVHLFRPEVRAFYNLEKMWGLELPASAAVSTIAVTA</sequence>
<dbReference type="EMBL" id="LPXN01000105">
    <property type="protein sequence ID" value="KZD08371.1"/>
    <property type="molecule type" value="Genomic_DNA"/>
</dbReference>
<keyword evidence="2" id="KW-0810">Translation regulation</keyword>
<dbReference type="Proteomes" id="UP000076400">
    <property type="component" value="Unassembled WGS sequence"/>
</dbReference>
<comment type="caution">
    <text evidence="3">The sequence shown here is derived from an EMBL/GenBank/DDBJ whole genome shotgun (WGS) entry which is preliminary data.</text>
</comment>
<dbReference type="OrthoDB" id="9793681at2"/>
<keyword evidence="2" id="KW-0678">Repressor</keyword>
<comment type="similarity">
    <text evidence="1 2">Belongs to the Iojap/RsfS family.</text>
</comment>
<evidence type="ECO:0000313" key="3">
    <source>
        <dbReference type="EMBL" id="KZD08371.1"/>
    </source>
</evidence>
<protein>
    <recommendedName>
        <fullName evidence="2">Ribosomal silencing factor RsfS</fullName>
    </recommendedName>
</protein>
<dbReference type="InterPro" id="IPR004394">
    <property type="entry name" value="Iojap/RsfS/C7orf30"/>
</dbReference>
<dbReference type="GO" id="GO:0090071">
    <property type="term" value="P:negative regulation of ribosome biogenesis"/>
    <property type="evidence" value="ECO:0007669"/>
    <property type="project" value="UniProtKB-UniRule"/>
</dbReference>
<dbReference type="GO" id="GO:0043023">
    <property type="term" value="F:ribosomal large subunit binding"/>
    <property type="evidence" value="ECO:0007669"/>
    <property type="project" value="TreeGrafter"/>
</dbReference>
<keyword evidence="4" id="KW-1185">Reference proteome</keyword>
<proteinExistence type="inferred from homology"/>
<reference evidence="3 4" key="1">
    <citation type="submission" date="2015-12" db="EMBL/GenBank/DDBJ databases">
        <title>Genome sequence of Oceanibaculum pacificum MCCC 1A02656.</title>
        <authorList>
            <person name="Lu L."/>
            <person name="Lai Q."/>
            <person name="Shao Z."/>
            <person name="Qian P."/>
        </authorList>
    </citation>
    <scope>NUCLEOTIDE SEQUENCE [LARGE SCALE GENOMIC DNA]</scope>
    <source>
        <strain evidence="3 4">MCCC 1A02656</strain>
    </source>
</reference>
<dbReference type="STRING" id="580166.AUP43_01890"/>
<comment type="subcellular location">
    <subcellularLocation>
        <location evidence="2">Cytoplasm</location>
    </subcellularLocation>
</comment>
<comment type="subunit">
    <text evidence="2">Interacts with ribosomal protein uL14 (rplN).</text>
</comment>
<dbReference type="SUPFAM" id="SSF81301">
    <property type="entry name" value="Nucleotidyltransferase"/>
    <property type="match status" value="1"/>
</dbReference>
<organism evidence="3 4">
    <name type="scientific">Oceanibaculum pacificum</name>
    <dbReference type="NCBI Taxonomy" id="580166"/>
    <lineage>
        <taxon>Bacteria</taxon>
        <taxon>Pseudomonadati</taxon>
        <taxon>Pseudomonadota</taxon>
        <taxon>Alphaproteobacteria</taxon>
        <taxon>Rhodospirillales</taxon>
        <taxon>Oceanibaculaceae</taxon>
        <taxon>Oceanibaculum</taxon>
    </lineage>
</organism>
<name>A0A154W4I9_9PROT</name>
<comment type="function">
    <text evidence="2">Functions as a ribosomal silencing factor. Interacts with ribosomal protein uL14 (rplN), blocking formation of intersubunit bridge B8. Prevents association of the 30S and 50S ribosomal subunits and the formation of functional ribosomes, thus repressing translation.</text>
</comment>
<dbReference type="AlphaFoldDB" id="A0A154W4I9"/>
<dbReference type="GO" id="GO:0042256">
    <property type="term" value="P:cytosolic ribosome assembly"/>
    <property type="evidence" value="ECO:0007669"/>
    <property type="project" value="UniProtKB-UniRule"/>
</dbReference>
<evidence type="ECO:0000256" key="2">
    <source>
        <dbReference type="HAMAP-Rule" id="MF_01477"/>
    </source>
</evidence>
<dbReference type="PANTHER" id="PTHR21043">
    <property type="entry name" value="IOJAP SUPERFAMILY ORTHOLOG"/>
    <property type="match status" value="1"/>
</dbReference>
<dbReference type="PANTHER" id="PTHR21043:SF0">
    <property type="entry name" value="MITOCHONDRIAL ASSEMBLY OF RIBOSOMAL LARGE SUBUNIT PROTEIN 1"/>
    <property type="match status" value="1"/>
</dbReference>
<evidence type="ECO:0000313" key="4">
    <source>
        <dbReference type="Proteomes" id="UP000076400"/>
    </source>
</evidence>
<dbReference type="GO" id="GO:0005737">
    <property type="term" value="C:cytoplasm"/>
    <property type="evidence" value="ECO:0007669"/>
    <property type="project" value="UniProtKB-SubCell"/>
</dbReference>
<dbReference type="NCBIfam" id="TIGR00090">
    <property type="entry name" value="rsfS_iojap_ybeB"/>
    <property type="match status" value="1"/>
</dbReference>
<evidence type="ECO:0000256" key="1">
    <source>
        <dbReference type="ARBA" id="ARBA00010574"/>
    </source>
</evidence>
<dbReference type="Pfam" id="PF02410">
    <property type="entry name" value="RsfS"/>
    <property type="match status" value="1"/>
</dbReference>
<dbReference type="RefSeq" id="WP_067555789.1">
    <property type="nucleotide sequence ID" value="NZ_LPXN01000105.1"/>
</dbReference>
<dbReference type="InterPro" id="IPR043519">
    <property type="entry name" value="NT_sf"/>
</dbReference>
<dbReference type="GO" id="GO:0017148">
    <property type="term" value="P:negative regulation of translation"/>
    <property type="evidence" value="ECO:0007669"/>
    <property type="project" value="UniProtKB-UniRule"/>
</dbReference>
<accession>A0A154W4I9</accession>
<gene>
    <name evidence="2" type="primary">rsfS</name>
    <name evidence="3" type="ORF">AUP43_01890</name>
</gene>
<dbReference type="Gene3D" id="3.30.460.10">
    <property type="entry name" value="Beta Polymerase, domain 2"/>
    <property type="match status" value="1"/>
</dbReference>
<dbReference type="HAMAP" id="MF_01477">
    <property type="entry name" value="Iojap_RsfS"/>
    <property type="match status" value="1"/>
</dbReference>
<keyword evidence="2" id="KW-0963">Cytoplasm</keyword>